<dbReference type="InterPro" id="IPR035979">
    <property type="entry name" value="RBD_domain_sf"/>
</dbReference>
<keyword evidence="3" id="KW-0539">Nucleus</keyword>
<evidence type="ECO:0000256" key="3">
    <source>
        <dbReference type="ARBA" id="ARBA00023242"/>
    </source>
</evidence>
<dbReference type="AlphaFoldDB" id="A0A0F7SV80"/>
<evidence type="ECO:0000259" key="6">
    <source>
        <dbReference type="PROSITE" id="PS50102"/>
    </source>
</evidence>
<accession>A0A0F7SV80</accession>
<feature type="domain" description="RRM" evidence="6">
    <location>
        <begin position="175"/>
        <end position="253"/>
    </location>
</feature>
<feature type="region of interest" description="Disordered" evidence="5">
    <location>
        <begin position="283"/>
        <end position="302"/>
    </location>
</feature>
<dbReference type="SUPFAM" id="SSF54928">
    <property type="entry name" value="RNA-binding domain, RBD"/>
    <property type="match status" value="1"/>
</dbReference>
<proteinExistence type="predicted"/>
<evidence type="ECO:0000256" key="1">
    <source>
        <dbReference type="ARBA" id="ARBA00004604"/>
    </source>
</evidence>
<dbReference type="SMART" id="SM00360">
    <property type="entry name" value="RRM"/>
    <property type="match status" value="1"/>
</dbReference>
<protein>
    <submittedName>
        <fullName evidence="7">Rna-binding domain-containing protein</fullName>
    </submittedName>
</protein>
<dbReference type="Pfam" id="PF00076">
    <property type="entry name" value="RRM_1"/>
    <property type="match status" value="1"/>
</dbReference>
<sequence>MPFIDDKKPKRRTTVTEPADKESVNPTVAEQVTAKSAARDVTHKPWSRRVQQAPQPLPKSLTQKKSTTTATPSSSTQQSQKKRKAPEPKVIDPESESVKNAPLLKGLEQTGYHSTSEDDEEEDSSDDEDESDVDINHEGPVEGIELTKLPTINKDDEVVKKKLEKAKKSSNKEKGVLYLGRIPHGFYEKQMKSYFEQFGTVEKVRLARNKRTGASKHYAFILMAQASVAQIVAETMDNYLLLGRLLQCKVIPNDKVHPDLWAGANRTFRPIPSVRAERLKLEAPRTASQQAKAEGRLKKRGAAKRAKLAALGVDYDLSEVDYKKASA</sequence>
<dbReference type="GO" id="GO:0005730">
    <property type="term" value="C:nucleolus"/>
    <property type="evidence" value="ECO:0007669"/>
    <property type="project" value="UniProtKB-SubCell"/>
</dbReference>
<dbReference type="InterPro" id="IPR000504">
    <property type="entry name" value="RRM_dom"/>
</dbReference>
<dbReference type="PANTHER" id="PTHR46754">
    <property type="entry name" value="MKI67 FHA DOMAIN-INTERACTING NUCLEOLAR PHOSPHOPROTEIN"/>
    <property type="match status" value="1"/>
</dbReference>
<comment type="subcellular location">
    <subcellularLocation>
        <location evidence="1">Nucleus</location>
        <location evidence="1">Nucleolus</location>
    </subcellularLocation>
</comment>
<evidence type="ECO:0000256" key="5">
    <source>
        <dbReference type="SAM" id="MobiDB-lite"/>
    </source>
</evidence>
<feature type="compositionally biased region" description="Acidic residues" evidence="5">
    <location>
        <begin position="117"/>
        <end position="133"/>
    </location>
</feature>
<feature type="region of interest" description="Disordered" evidence="5">
    <location>
        <begin position="1"/>
        <end position="145"/>
    </location>
</feature>
<dbReference type="EMBL" id="LN483166">
    <property type="protein sequence ID" value="CED84664.1"/>
    <property type="molecule type" value="Genomic_DNA"/>
</dbReference>
<feature type="compositionally biased region" description="Polar residues" evidence="5">
    <location>
        <begin position="24"/>
        <end position="34"/>
    </location>
</feature>
<reference evidence="7" key="1">
    <citation type="submission" date="2014-08" db="EMBL/GenBank/DDBJ databases">
        <authorList>
            <person name="Sharma Rahul"/>
            <person name="Thines Marco"/>
        </authorList>
    </citation>
    <scope>NUCLEOTIDE SEQUENCE</scope>
</reference>
<dbReference type="InterPro" id="IPR012677">
    <property type="entry name" value="Nucleotide-bd_a/b_plait_sf"/>
</dbReference>
<evidence type="ECO:0000313" key="7">
    <source>
        <dbReference type="EMBL" id="CED84664.1"/>
    </source>
</evidence>
<dbReference type="PROSITE" id="PS50102">
    <property type="entry name" value="RRM"/>
    <property type="match status" value="1"/>
</dbReference>
<feature type="compositionally biased region" description="Low complexity" evidence="5">
    <location>
        <begin position="59"/>
        <end position="79"/>
    </location>
</feature>
<name>A0A0F7SV80_PHARH</name>
<dbReference type="Gene3D" id="3.30.70.330">
    <property type="match status" value="1"/>
</dbReference>
<organism evidence="7">
    <name type="scientific">Phaffia rhodozyma</name>
    <name type="common">Yeast</name>
    <name type="synonym">Xanthophyllomyces dendrorhous</name>
    <dbReference type="NCBI Taxonomy" id="264483"/>
    <lineage>
        <taxon>Eukaryota</taxon>
        <taxon>Fungi</taxon>
        <taxon>Dikarya</taxon>
        <taxon>Basidiomycota</taxon>
        <taxon>Agaricomycotina</taxon>
        <taxon>Tremellomycetes</taxon>
        <taxon>Cystofilobasidiales</taxon>
        <taxon>Mrakiaceae</taxon>
        <taxon>Phaffia</taxon>
    </lineage>
</organism>
<evidence type="ECO:0000256" key="2">
    <source>
        <dbReference type="ARBA" id="ARBA00022884"/>
    </source>
</evidence>
<evidence type="ECO:0000256" key="4">
    <source>
        <dbReference type="PROSITE-ProRule" id="PRU00176"/>
    </source>
</evidence>
<dbReference type="GO" id="GO:0003723">
    <property type="term" value="F:RNA binding"/>
    <property type="evidence" value="ECO:0007669"/>
    <property type="project" value="UniProtKB-UniRule"/>
</dbReference>
<dbReference type="CDD" id="cd12307">
    <property type="entry name" value="RRM_NIFK_like"/>
    <property type="match status" value="1"/>
</dbReference>
<keyword evidence="2 4" id="KW-0694">RNA-binding</keyword>